<dbReference type="PANTHER" id="PTHR19237">
    <property type="entry name" value="NUCLEOBINDIN"/>
    <property type="match status" value="1"/>
</dbReference>
<evidence type="ECO:0000256" key="3">
    <source>
        <dbReference type="SAM" id="SignalP"/>
    </source>
</evidence>
<dbReference type="SUPFAM" id="SSF47473">
    <property type="entry name" value="EF-hand"/>
    <property type="match status" value="1"/>
</dbReference>
<keyword evidence="1 3" id="KW-0732">Signal</keyword>
<dbReference type="GO" id="GO:0005509">
    <property type="term" value="F:calcium ion binding"/>
    <property type="evidence" value="ECO:0007669"/>
    <property type="project" value="TreeGrafter"/>
</dbReference>
<organism evidence="4 5">
    <name type="scientific">Glarea lozoyensis (strain ATCC 74030 / MF5533)</name>
    <dbReference type="NCBI Taxonomy" id="1104152"/>
    <lineage>
        <taxon>Eukaryota</taxon>
        <taxon>Fungi</taxon>
        <taxon>Dikarya</taxon>
        <taxon>Ascomycota</taxon>
        <taxon>Pezizomycotina</taxon>
        <taxon>Leotiomycetes</taxon>
        <taxon>Helotiales</taxon>
        <taxon>Helotiaceae</taxon>
        <taxon>Glarea</taxon>
    </lineage>
</organism>
<sequence>MVGRTVLRTCATAFALVGFVSAHGGGNAHQKPLQVDPDADWATRHMAEEHHIGNFDPGAFFTLHDFDDNGFWDQREILKFYGMDDPTAKDVPQSKRDEITREVLKLIDRNDNNIIERDEWMVFSAGGYGQPKGVLPDFGTGPGHHWDMEMEYEIHHWEKYHDENTKEEDLTHPEDIAHFKLHDDLEDEADRQALLDKMSIVEDNIPAKFRRDII</sequence>
<name>H0ER15_GLAL7</name>
<dbReference type="PANTHER" id="PTHR19237:SF20">
    <property type="entry name" value="NUCLEOBINDIN 1"/>
    <property type="match status" value="1"/>
</dbReference>
<comment type="caution">
    <text evidence="4">The sequence shown here is derived from an EMBL/GenBank/DDBJ whole genome shotgun (WGS) entry which is preliminary data.</text>
</comment>
<accession>H0ER15</accession>
<dbReference type="HOGENOM" id="CLU_096561_0_0_1"/>
<evidence type="ECO:0000313" key="5">
    <source>
        <dbReference type="Proteomes" id="UP000005446"/>
    </source>
</evidence>
<reference evidence="4 5" key="1">
    <citation type="journal article" date="2012" name="Eukaryot. Cell">
        <title>Genome sequence of the fungus Glarea lozoyensis: the first genome sequence of a species from the Helotiaceae family.</title>
        <authorList>
            <person name="Youssar L."/>
            <person name="Gruening B.A."/>
            <person name="Erxleben A."/>
            <person name="Guenther S."/>
            <person name="Huettel W."/>
        </authorList>
    </citation>
    <scope>NUCLEOTIDE SEQUENCE [LARGE SCALE GENOMIC DNA]</scope>
    <source>
        <strain evidence="5">ATCC 74030 / MF5533</strain>
    </source>
</reference>
<evidence type="ECO:0000313" key="4">
    <source>
        <dbReference type="EMBL" id="EHK98978.1"/>
    </source>
</evidence>
<dbReference type="InterPro" id="IPR040250">
    <property type="entry name" value="Nucleobindin"/>
</dbReference>
<dbReference type="Proteomes" id="UP000005446">
    <property type="component" value="Unassembled WGS sequence"/>
</dbReference>
<dbReference type="OrthoDB" id="289247at2759"/>
<dbReference type="InParanoid" id="H0ER15"/>
<protein>
    <submittedName>
        <fullName evidence="4">Putative Uncharacterized calcium-binding protein</fullName>
    </submittedName>
</protein>
<feature type="chain" id="PRO_5003532467" evidence="3">
    <location>
        <begin position="23"/>
        <end position="214"/>
    </location>
</feature>
<feature type="signal peptide" evidence="3">
    <location>
        <begin position="1"/>
        <end position="22"/>
    </location>
</feature>
<keyword evidence="5" id="KW-1185">Reference proteome</keyword>
<proteinExistence type="predicted"/>
<dbReference type="EMBL" id="AGUE01000132">
    <property type="protein sequence ID" value="EHK98978.1"/>
    <property type="molecule type" value="Genomic_DNA"/>
</dbReference>
<dbReference type="Gene3D" id="1.10.238.10">
    <property type="entry name" value="EF-hand"/>
    <property type="match status" value="1"/>
</dbReference>
<dbReference type="InterPro" id="IPR018247">
    <property type="entry name" value="EF_Hand_1_Ca_BS"/>
</dbReference>
<evidence type="ECO:0000256" key="1">
    <source>
        <dbReference type="ARBA" id="ARBA00022729"/>
    </source>
</evidence>
<dbReference type="GO" id="GO:0005793">
    <property type="term" value="C:endoplasmic reticulum-Golgi intermediate compartment"/>
    <property type="evidence" value="ECO:0007669"/>
    <property type="project" value="TreeGrafter"/>
</dbReference>
<dbReference type="PROSITE" id="PS00018">
    <property type="entry name" value="EF_HAND_1"/>
    <property type="match status" value="1"/>
</dbReference>
<gene>
    <name evidence="4" type="ORF">M7I_5126</name>
</gene>
<dbReference type="InterPro" id="IPR011992">
    <property type="entry name" value="EF-hand-dom_pair"/>
</dbReference>
<keyword evidence="2" id="KW-0106">Calcium</keyword>
<evidence type="ECO:0000256" key="2">
    <source>
        <dbReference type="ARBA" id="ARBA00022837"/>
    </source>
</evidence>
<dbReference type="FunCoup" id="H0ER15">
    <property type="interactions" value="18"/>
</dbReference>
<dbReference type="AlphaFoldDB" id="H0ER15"/>